<reference evidence="7" key="1">
    <citation type="submission" date="2011-12" db="EMBL/GenBank/DDBJ databases">
        <title>Complete sequence of Methanoregula formicicum SMSP.</title>
        <authorList>
            <person name="Lucas S."/>
            <person name="Han J."/>
            <person name="Lapidus A."/>
            <person name="Cheng J.-F."/>
            <person name="Goodwin L."/>
            <person name="Pitluck S."/>
            <person name="Peters L."/>
            <person name="Ovchinnikova G."/>
            <person name="Teshima H."/>
            <person name="Detter J.C."/>
            <person name="Han C."/>
            <person name="Tapia R."/>
            <person name="Land M."/>
            <person name="Hauser L."/>
            <person name="Kyrpides N."/>
            <person name="Ivanova N."/>
            <person name="Pagani I."/>
            <person name="Imachi H."/>
            <person name="Tamaki H."/>
            <person name="Sekiguchi Y."/>
            <person name="Kamagata Y."/>
            <person name="Cadillo-Quiroz H."/>
            <person name="Zinder S."/>
            <person name="Liu W.-T."/>
            <person name="Woyke T."/>
        </authorList>
    </citation>
    <scope>NUCLEOTIDE SEQUENCE [LARGE SCALE GENOMIC DNA]</scope>
    <source>
        <strain evidence="7">DSM 22288 / NBRC 105244 / SMSP</strain>
    </source>
</reference>
<dbReference type="GeneID" id="14309046"/>
<keyword evidence="1" id="KW-0479">Metal-binding</keyword>
<keyword evidence="4" id="KW-0812">Transmembrane</keyword>
<keyword evidence="4" id="KW-1133">Transmembrane helix</keyword>
<keyword evidence="4" id="KW-0472">Membrane</keyword>
<proteinExistence type="predicted"/>
<evidence type="ECO:0000313" key="6">
    <source>
        <dbReference type="EMBL" id="AGB01447.1"/>
    </source>
</evidence>
<gene>
    <name evidence="6" type="ordered locus">Metfor_0373</name>
</gene>
<evidence type="ECO:0000259" key="5">
    <source>
        <dbReference type="PROSITE" id="PS51039"/>
    </source>
</evidence>
<dbReference type="Proteomes" id="UP000010824">
    <property type="component" value="Chromosome"/>
</dbReference>
<dbReference type="GO" id="GO:0008270">
    <property type="term" value="F:zinc ion binding"/>
    <property type="evidence" value="ECO:0007669"/>
    <property type="project" value="UniProtKB-KW"/>
</dbReference>
<dbReference type="SUPFAM" id="SSF118310">
    <property type="entry name" value="AN1-like Zinc finger"/>
    <property type="match status" value="1"/>
</dbReference>
<keyword evidence="3" id="KW-0862">Zinc</keyword>
<dbReference type="InterPro" id="IPR000058">
    <property type="entry name" value="Znf_AN1"/>
</dbReference>
<dbReference type="STRING" id="593750.Metfor_0373"/>
<dbReference type="HOGENOM" id="CLU_2177875_0_0_2"/>
<evidence type="ECO:0000256" key="4">
    <source>
        <dbReference type="SAM" id="Phobius"/>
    </source>
</evidence>
<name>L0H9M2_METFS</name>
<dbReference type="RefSeq" id="WP_015284411.1">
    <property type="nucleotide sequence ID" value="NC_019943.1"/>
</dbReference>
<reference evidence="6 7" key="2">
    <citation type="journal article" date="2014" name="Genome Announc.">
        <title>Complete Genome Sequence of Methanoregula formicica SMSPT, a Mesophilic Hydrogenotrophic Methanogen Isolated from a Methanogenic Upflow Anaerobic Sludge Blanket Reactor.</title>
        <authorList>
            <person name="Yamamoto K."/>
            <person name="Tamaki H."/>
            <person name="Cadillo-Quiroz H."/>
            <person name="Imachi H."/>
            <person name="Kyrpides N."/>
            <person name="Woyke T."/>
            <person name="Goodwin L."/>
            <person name="Zinder S.H."/>
            <person name="Kamagata Y."/>
            <person name="Liu W.T."/>
        </authorList>
    </citation>
    <scope>NUCLEOTIDE SEQUENCE [LARGE SCALE GENOMIC DNA]</scope>
    <source>
        <strain evidence="7">DSM 22288 / NBRC 105244 / SMSP</strain>
    </source>
</reference>
<feature type="domain" description="AN1-type" evidence="5">
    <location>
        <begin position="1"/>
        <end position="44"/>
    </location>
</feature>
<dbReference type="KEGG" id="mfo:Metfor_0373"/>
<feature type="transmembrane region" description="Helical" evidence="4">
    <location>
        <begin position="87"/>
        <end position="108"/>
    </location>
</feature>
<sequence>MTRCDHCGNETTLPFTCQHCGGKFCSDCRLPPNHNCTGIGSWNRKPRPAVGMSYSRGGSVSATGGIATDARRGVAKKAETGIPYLKIMIAVIVLIVLGLAGLMLAGYLR</sequence>
<dbReference type="EMBL" id="CP003167">
    <property type="protein sequence ID" value="AGB01447.1"/>
    <property type="molecule type" value="Genomic_DNA"/>
</dbReference>
<dbReference type="Pfam" id="PF01428">
    <property type="entry name" value="zf-AN1"/>
    <property type="match status" value="1"/>
</dbReference>
<dbReference type="OrthoDB" id="117282at2157"/>
<evidence type="ECO:0000313" key="7">
    <source>
        <dbReference type="Proteomes" id="UP000010824"/>
    </source>
</evidence>
<dbReference type="PROSITE" id="PS51039">
    <property type="entry name" value="ZF_AN1"/>
    <property type="match status" value="1"/>
</dbReference>
<organism evidence="6 7">
    <name type="scientific">Methanoregula formicica (strain DSM 22288 / NBRC 105244 / SMSP)</name>
    <dbReference type="NCBI Taxonomy" id="593750"/>
    <lineage>
        <taxon>Archaea</taxon>
        <taxon>Methanobacteriati</taxon>
        <taxon>Methanobacteriota</taxon>
        <taxon>Stenosarchaea group</taxon>
        <taxon>Methanomicrobia</taxon>
        <taxon>Methanomicrobiales</taxon>
        <taxon>Methanoregulaceae</taxon>
        <taxon>Methanoregula</taxon>
    </lineage>
</organism>
<dbReference type="eggNOG" id="arCOG01769">
    <property type="taxonomic scope" value="Archaea"/>
</dbReference>
<dbReference type="InterPro" id="IPR035896">
    <property type="entry name" value="AN1-like_Znf"/>
</dbReference>
<keyword evidence="7" id="KW-1185">Reference proteome</keyword>
<accession>L0H9M2</accession>
<evidence type="ECO:0000256" key="1">
    <source>
        <dbReference type="ARBA" id="ARBA00022723"/>
    </source>
</evidence>
<evidence type="ECO:0000256" key="2">
    <source>
        <dbReference type="ARBA" id="ARBA00022771"/>
    </source>
</evidence>
<dbReference type="Gene3D" id="4.10.1110.10">
    <property type="entry name" value="AN1-like Zinc finger"/>
    <property type="match status" value="1"/>
</dbReference>
<protein>
    <submittedName>
        <fullName evidence="6">AN1-like Zinc finger</fullName>
    </submittedName>
</protein>
<dbReference type="AlphaFoldDB" id="L0H9M2"/>
<dbReference type="SMART" id="SM00154">
    <property type="entry name" value="ZnF_AN1"/>
    <property type="match status" value="1"/>
</dbReference>
<dbReference type="InParanoid" id="L0H9M2"/>
<evidence type="ECO:0000256" key="3">
    <source>
        <dbReference type="ARBA" id="ARBA00022833"/>
    </source>
</evidence>
<keyword evidence="2" id="KW-0863">Zinc-finger</keyword>